<gene>
    <name evidence="8" type="primary">rfbD</name>
    <name evidence="8" type="ORF">QGN23_08855</name>
</gene>
<dbReference type="PANTHER" id="PTHR10491:SF4">
    <property type="entry name" value="METHIONINE ADENOSYLTRANSFERASE 2 SUBUNIT BETA"/>
    <property type="match status" value="1"/>
</dbReference>
<dbReference type="InterPro" id="IPR029903">
    <property type="entry name" value="RmlD-like-bd"/>
</dbReference>
<dbReference type="RefSeq" id="WP_282903965.1">
    <property type="nucleotide sequence ID" value="NZ_CP124855.1"/>
</dbReference>
<accession>A0ABY8R9B8</accession>
<dbReference type="EC" id="1.1.1.133" evidence="3 6"/>
<dbReference type="CDD" id="cd05254">
    <property type="entry name" value="dTDP_HR_like_SDR_e"/>
    <property type="match status" value="1"/>
</dbReference>
<name>A0ABY8R9B8_9FLAO</name>
<dbReference type="NCBIfam" id="TIGR01214">
    <property type="entry name" value="rmlD"/>
    <property type="match status" value="1"/>
</dbReference>
<reference evidence="8 9" key="1">
    <citation type="submission" date="2023-05" db="EMBL/GenBank/DDBJ databases">
        <title>Genomic insight into Chryseobacterium sp. wdc7 isolated forest soil (Gotjawal).</title>
        <authorList>
            <person name="Park S.-J."/>
        </authorList>
    </citation>
    <scope>NUCLEOTIDE SEQUENCE [LARGE SCALE GENOMIC DNA]</scope>
    <source>
        <strain evidence="9">wdc7</strain>
    </source>
</reference>
<dbReference type="SUPFAM" id="SSF51735">
    <property type="entry name" value="NAD(P)-binding Rossmann-fold domains"/>
    <property type="match status" value="1"/>
</dbReference>
<evidence type="ECO:0000256" key="5">
    <source>
        <dbReference type="ARBA" id="ARBA00048200"/>
    </source>
</evidence>
<organism evidence="8 9">
    <name type="scientific">Chryseobacterium gotjawalense</name>
    <dbReference type="NCBI Taxonomy" id="3042315"/>
    <lineage>
        <taxon>Bacteria</taxon>
        <taxon>Pseudomonadati</taxon>
        <taxon>Bacteroidota</taxon>
        <taxon>Flavobacteriia</taxon>
        <taxon>Flavobacteriales</taxon>
        <taxon>Weeksellaceae</taxon>
        <taxon>Chryseobacterium group</taxon>
        <taxon>Chryseobacterium</taxon>
    </lineage>
</organism>
<dbReference type="Proteomes" id="UP001241656">
    <property type="component" value="Chromosome"/>
</dbReference>
<comment type="similarity">
    <text evidence="2 6">Belongs to the dTDP-4-dehydrorhamnose reductase family.</text>
</comment>
<comment type="pathway">
    <text evidence="1 6">Carbohydrate biosynthesis; dTDP-L-rhamnose biosynthesis.</text>
</comment>
<comment type="function">
    <text evidence="6">Catalyzes the reduction of dTDP-6-deoxy-L-lyxo-4-hexulose to yield dTDP-L-rhamnose.</text>
</comment>
<dbReference type="GO" id="GO:0008831">
    <property type="term" value="F:dTDP-4-dehydrorhamnose reductase activity"/>
    <property type="evidence" value="ECO:0007669"/>
    <property type="project" value="UniProtKB-EC"/>
</dbReference>
<keyword evidence="6 8" id="KW-0560">Oxidoreductase</keyword>
<evidence type="ECO:0000256" key="4">
    <source>
        <dbReference type="ARBA" id="ARBA00017099"/>
    </source>
</evidence>
<evidence type="ECO:0000259" key="7">
    <source>
        <dbReference type="Pfam" id="PF04321"/>
    </source>
</evidence>
<dbReference type="PANTHER" id="PTHR10491">
    <property type="entry name" value="DTDP-4-DEHYDRORHAMNOSE REDUCTASE"/>
    <property type="match status" value="1"/>
</dbReference>
<dbReference type="InterPro" id="IPR005913">
    <property type="entry name" value="dTDP_dehydrorham_reduct"/>
</dbReference>
<sequence>MKKILVIGSNGQLGNCFKKLAPDFENQFEFRFADSQELNITDQGAVEDFFEDYKPDFCINAAAYTAVDLAEKEAEKAFAVNADGVANVAQACKTSRTVLIHFSTDYVFDGESNISYSEDNFTNPQGVYGASKLKGEELALENNPRTIVIRTSWLYSEFNKNFVKTMLNLFSTKDELGIVADQFGQPTNANDLAEAVMKIILSDPKIFGIFQFSNYPETNWFEFASKIAEFSNSGIKLKAITTEEFPTPAKRPKRSTMALDKIEKVYRIEPIHWEHSLQDCIETLATTHE</sequence>
<evidence type="ECO:0000313" key="9">
    <source>
        <dbReference type="Proteomes" id="UP001241656"/>
    </source>
</evidence>
<protein>
    <recommendedName>
        <fullName evidence="4 6">dTDP-4-dehydrorhamnose reductase</fullName>
        <ecNumber evidence="3 6">1.1.1.133</ecNumber>
    </recommendedName>
</protein>
<dbReference type="Gene3D" id="3.90.25.10">
    <property type="entry name" value="UDP-galactose 4-epimerase, domain 1"/>
    <property type="match status" value="1"/>
</dbReference>
<dbReference type="Pfam" id="PF04321">
    <property type="entry name" value="RmlD_sub_bind"/>
    <property type="match status" value="1"/>
</dbReference>
<dbReference type="EMBL" id="CP124855">
    <property type="protein sequence ID" value="WHF50546.1"/>
    <property type="molecule type" value="Genomic_DNA"/>
</dbReference>
<evidence type="ECO:0000313" key="8">
    <source>
        <dbReference type="EMBL" id="WHF50546.1"/>
    </source>
</evidence>
<proteinExistence type="inferred from homology"/>
<dbReference type="InterPro" id="IPR036291">
    <property type="entry name" value="NAD(P)-bd_dom_sf"/>
</dbReference>
<feature type="domain" description="RmlD-like substrate binding" evidence="7">
    <location>
        <begin position="3"/>
        <end position="284"/>
    </location>
</feature>
<keyword evidence="9" id="KW-1185">Reference proteome</keyword>
<evidence type="ECO:0000256" key="2">
    <source>
        <dbReference type="ARBA" id="ARBA00010944"/>
    </source>
</evidence>
<keyword evidence="6" id="KW-0521">NADP</keyword>
<evidence type="ECO:0000256" key="6">
    <source>
        <dbReference type="RuleBase" id="RU364082"/>
    </source>
</evidence>
<dbReference type="Gene3D" id="3.40.50.720">
    <property type="entry name" value="NAD(P)-binding Rossmann-like Domain"/>
    <property type="match status" value="1"/>
</dbReference>
<evidence type="ECO:0000256" key="1">
    <source>
        <dbReference type="ARBA" id="ARBA00004781"/>
    </source>
</evidence>
<evidence type="ECO:0000256" key="3">
    <source>
        <dbReference type="ARBA" id="ARBA00012929"/>
    </source>
</evidence>
<comment type="catalytic activity">
    <reaction evidence="5">
        <text>dTDP-beta-L-rhamnose + NADP(+) = dTDP-4-dehydro-beta-L-rhamnose + NADPH + H(+)</text>
        <dbReference type="Rhea" id="RHEA:21796"/>
        <dbReference type="ChEBI" id="CHEBI:15378"/>
        <dbReference type="ChEBI" id="CHEBI:57510"/>
        <dbReference type="ChEBI" id="CHEBI:57783"/>
        <dbReference type="ChEBI" id="CHEBI:58349"/>
        <dbReference type="ChEBI" id="CHEBI:62830"/>
        <dbReference type="EC" id="1.1.1.133"/>
    </reaction>
</comment>